<dbReference type="Proteomes" id="UP000001396">
    <property type="component" value="Unassembled WGS sequence"/>
</dbReference>
<evidence type="ECO:0000313" key="2">
    <source>
        <dbReference type="Proteomes" id="UP000001396"/>
    </source>
</evidence>
<dbReference type="InParanoid" id="D3BFD0"/>
<dbReference type="AlphaFoldDB" id="D3BFD0"/>
<proteinExistence type="predicted"/>
<sequence length="296" mass="33181">MNSILCTTTSIIARNPSMVLSIRPNYHHNTDINVTSLATGNVIRSSGLVNLEAFAALNSVDPDTVNLLADSGNWSLISFNYITLESQKVAELTTSKSFGFSTSSLGYEPSLQLVMSVMATNHQFYLVNWDFKNSIFVGCYDGKGNYYILFNPEAGNWRITSYDIFGKGLSPVQYEMLEGHHFYKFFMAVSYRDSQQQQLYGVEVTNFTNGTAIYELYGIFLDSSSNTANVIMLHQAFTTRSDYYAVPAVANSQSIVFYTINQQQQLVTTIINLSNLQTTIYTTNTDYAEDVTLFLL</sequence>
<name>D3BFD0_HETP5</name>
<dbReference type="EMBL" id="ADBJ01000031">
    <property type="protein sequence ID" value="EFA79844.1"/>
    <property type="molecule type" value="Genomic_DNA"/>
</dbReference>
<comment type="caution">
    <text evidence="1">The sequence shown here is derived from an EMBL/GenBank/DDBJ whole genome shotgun (WGS) entry which is preliminary data.</text>
</comment>
<dbReference type="GeneID" id="31362145"/>
<organism evidence="1 2">
    <name type="scientific">Heterostelium pallidum (strain ATCC 26659 / Pp 5 / PN500)</name>
    <name type="common">Cellular slime mold</name>
    <name type="synonym">Polysphondylium pallidum</name>
    <dbReference type="NCBI Taxonomy" id="670386"/>
    <lineage>
        <taxon>Eukaryota</taxon>
        <taxon>Amoebozoa</taxon>
        <taxon>Evosea</taxon>
        <taxon>Eumycetozoa</taxon>
        <taxon>Dictyostelia</taxon>
        <taxon>Acytosteliales</taxon>
        <taxon>Acytosteliaceae</taxon>
        <taxon>Heterostelium</taxon>
    </lineage>
</organism>
<dbReference type="RefSeq" id="XP_020431965.1">
    <property type="nucleotide sequence ID" value="XM_020577517.1"/>
</dbReference>
<keyword evidence="2" id="KW-1185">Reference proteome</keyword>
<gene>
    <name evidence="1" type="ORF">PPL_06663</name>
</gene>
<accession>D3BFD0</accession>
<reference evidence="1 2" key="1">
    <citation type="journal article" date="2011" name="Genome Res.">
        <title>Phylogeny-wide analysis of social amoeba genomes highlights ancient origins for complex intercellular communication.</title>
        <authorList>
            <person name="Heidel A.J."/>
            <person name="Lawal H.M."/>
            <person name="Felder M."/>
            <person name="Schilde C."/>
            <person name="Helps N.R."/>
            <person name="Tunggal B."/>
            <person name="Rivero F."/>
            <person name="John U."/>
            <person name="Schleicher M."/>
            <person name="Eichinger L."/>
            <person name="Platzer M."/>
            <person name="Noegel A.A."/>
            <person name="Schaap P."/>
            <person name="Gloeckner G."/>
        </authorList>
    </citation>
    <scope>NUCLEOTIDE SEQUENCE [LARGE SCALE GENOMIC DNA]</scope>
    <source>
        <strain evidence="2">ATCC 26659 / Pp 5 / PN500</strain>
    </source>
</reference>
<protein>
    <submittedName>
        <fullName evidence="1">Uncharacterized protein</fullName>
    </submittedName>
</protein>
<evidence type="ECO:0000313" key="1">
    <source>
        <dbReference type="EMBL" id="EFA79844.1"/>
    </source>
</evidence>